<organism evidence="4 5">
    <name type="scientific">Humibacter ginsenosidimutans</name>
    <dbReference type="NCBI Taxonomy" id="2599293"/>
    <lineage>
        <taxon>Bacteria</taxon>
        <taxon>Bacillati</taxon>
        <taxon>Actinomycetota</taxon>
        <taxon>Actinomycetes</taxon>
        <taxon>Micrococcales</taxon>
        <taxon>Microbacteriaceae</taxon>
        <taxon>Humibacter</taxon>
    </lineage>
</organism>
<keyword evidence="5" id="KW-1185">Reference proteome</keyword>
<dbReference type="RefSeq" id="WP_146321230.1">
    <property type="nucleotide sequence ID" value="NZ_CP042305.1"/>
</dbReference>
<dbReference type="OrthoDB" id="179913at2"/>
<dbReference type="Proteomes" id="UP000320216">
    <property type="component" value="Chromosome"/>
</dbReference>
<accession>A0A5B8M607</accession>
<proteinExistence type="predicted"/>
<name>A0A5B8M607_9MICO</name>
<evidence type="ECO:0000313" key="5">
    <source>
        <dbReference type="Proteomes" id="UP000320216"/>
    </source>
</evidence>
<dbReference type="InterPro" id="IPR036291">
    <property type="entry name" value="NAD(P)-bd_dom_sf"/>
</dbReference>
<dbReference type="Pfam" id="PF01408">
    <property type="entry name" value="GFO_IDH_MocA"/>
    <property type="match status" value="1"/>
</dbReference>
<dbReference type="Pfam" id="PF22725">
    <property type="entry name" value="GFO_IDH_MocA_C3"/>
    <property type="match status" value="1"/>
</dbReference>
<dbReference type="EMBL" id="CP042305">
    <property type="protein sequence ID" value="QDZ15394.1"/>
    <property type="molecule type" value="Genomic_DNA"/>
</dbReference>
<dbReference type="PANTHER" id="PTHR43377">
    <property type="entry name" value="BILIVERDIN REDUCTASE A"/>
    <property type="match status" value="1"/>
</dbReference>
<dbReference type="InterPro" id="IPR000683">
    <property type="entry name" value="Gfo/Idh/MocA-like_OxRdtase_N"/>
</dbReference>
<sequence>MTVAIVGPGYIGAAHAAAWRATGIEVSHLISRRADAALADAPNARTVTDLAVALADPAVDIVTICTPTPTHRGFASAALRAGKHVLLEKPMALSVADAEAIAREAEASGLVLMVAHVVRFFPAYARVRAEVDGGAVGHPLHVRAERMIAPPQTPWWYDENLSGGVVVDVGIHDLDQANLLLGEPVEVRATAPDALGPVETTVRYADGGLAQVLSHARMPQSVPFATALQVTGDAGMVATRHIGGERVVNEFAVRGDGGSATGARVSDETHGDAEPYALQAAHFLECVASGTPSRVAPAGDAVLAVRTALAARDSLRGGGDWVRVVSAG</sequence>
<evidence type="ECO:0000259" key="3">
    <source>
        <dbReference type="Pfam" id="PF22725"/>
    </source>
</evidence>
<feature type="domain" description="Gfo/Idh/MocA-like oxidoreductase N-terminal" evidence="2">
    <location>
        <begin position="2"/>
        <end position="116"/>
    </location>
</feature>
<dbReference type="InterPro" id="IPR055170">
    <property type="entry name" value="GFO_IDH_MocA-like_dom"/>
</dbReference>
<dbReference type="InterPro" id="IPR051450">
    <property type="entry name" value="Gfo/Idh/MocA_Oxidoreductases"/>
</dbReference>
<keyword evidence="1" id="KW-0520">NAD</keyword>
<gene>
    <name evidence="4" type="ORF">FPZ11_12055</name>
</gene>
<protein>
    <submittedName>
        <fullName evidence="4">Gfo/Idh/MocA family oxidoreductase</fullName>
    </submittedName>
</protein>
<dbReference type="SUPFAM" id="SSF51735">
    <property type="entry name" value="NAD(P)-binding Rossmann-fold domains"/>
    <property type="match status" value="1"/>
</dbReference>
<dbReference type="AlphaFoldDB" id="A0A5B8M607"/>
<evidence type="ECO:0000256" key="1">
    <source>
        <dbReference type="ARBA" id="ARBA00023027"/>
    </source>
</evidence>
<dbReference type="Gene3D" id="3.30.360.10">
    <property type="entry name" value="Dihydrodipicolinate Reductase, domain 2"/>
    <property type="match status" value="1"/>
</dbReference>
<evidence type="ECO:0000259" key="2">
    <source>
        <dbReference type="Pfam" id="PF01408"/>
    </source>
</evidence>
<dbReference type="GO" id="GO:0000166">
    <property type="term" value="F:nucleotide binding"/>
    <property type="evidence" value="ECO:0007669"/>
    <property type="project" value="InterPro"/>
</dbReference>
<dbReference type="Gene3D" id="3.40.50.720">
    <property type="entry name" value="NAD(P)-binding Rossmann-like Domain"/>
    <property type="match status" value="1"/>
</dbReference>
<dbReference type="SUPFAM" id="SSF55347">
    <property type="entry name" value="Glyceraldehyde-3-phosphate dehydrogenase-like, C-terminal domain"/>
    <property type="match status" value="1"/>
</dbReference>
<feature type="domain" description="GFO/IDH/MocA-like oxidoreductase" evidence="3">
    <location>
        <begin position="124"/>
        <end position="237"/>
    </location>
</feature>
<dbReference type="KEGG" id="huw:FPZ11_12055"/>
<evidence type="ECO:0000313" key="4">
    <source>
        <dbReference type="EMBL" id="QDZ15394.1"/>
    </source>
</evidence>
<reference evidence="4 5" key="1">
    <citation type="submission" date="2019-07" db="EMBL/GenBank/DDBJ databases">
        <title>Full genome sequence of Humibacter sp. WJ7-1.</title>
        <authorList>
            <person name="Im W.-T."/>
        </authorList>
    </citation>
    <scope>NUCLEOTIDE SEQUENCE [LARGE SCALE GENOMIC DNA]</scope>
    <source>
        <strain evidence="4 5">WJ7-1</strain>
    </source>
</reference>
<dbReference type="PANTHER" id="PTHR43377:SF1">
    <property type="entry name" value="BILIVERDIN REDUCTASE A"/>
    <property type="match status" value="1"/>
</dbReference>